<organism evidence="1 2">
    <name type="scientific">Strigamia maritima</name>
    <name type="common">European centipede</name>
    <name type="synonym">Geophilus maritimus</name>
    <dbReference type="NCBI Taxonomy" id="126957"/>
    <lineage>
        <taxon>Eukaryota</taxon>
        <taxon>Metazoa</taxon>
        <taxon>Ecdysozoa</taxon>
        <taxon>Arthropoda</taxon>
        <taxon>Myriapoda</taxon>
        <taxon>Chilopoda</taxon>
        <taxon>Pleurostigmophora</taxon>
        <taxon>Geophilomorpha</taxon>
        <taxon>Linotaeniidae</taxon>
        <taxon>Strigamia</taxon>
    </lineage>
</organism>
<keyword evidence="2" id="KW-1185">Reference proteome</keyword>
<dbReference type="AlphaFoldDB" id="T1J2B9"/>
<sequence>LVYYKFECSVKTNSVVIWNLYLAVSHECIVRKKLRMSKTIASDLNICPRNSIVHIGLAGAFFTHAANLRLEIVRDRSHLIMGTDKIRQNVVSKQFGLLASFCRCHFDVVIYLFLMRSCDPALGKVFISGKHQKDDIITILTAGNVKLSDLSGHHQAVNVCSFGYQLVMLLSDDDDDDDDDDGGTRTKTNVRNVSGKCDVALLSKCANFRTLDSASYLAKPLYMLCCLDRIRQFEVVLKS</sequence>
<evidence type="ECO:0000313" key="2">
    <source>
        <dbReference type="Proteomes" id="UP000014500"/>
    </source>
</evidence>
<proteinExistence type="predicted"/>
<dbReference type="Proteomes" id="UP000014500">
    <property type="component" value="Unassembled WGS sequence"/>
</dbReference>
<reference evidence="1" key="2">
    <citation type="submission" date="2015-02" db="UniProtKB">
        <authorList>
            <consortium name="EnsemblMetazoa"/>
        </authorList>
    </citation>
    <scope>IDENTIFICATION</scope>
</reference>
<dbReference type="EnsemblMetazoa" id="SMAR007704-RA">
    <property type="protein sequence ID" value="SMAR007704-PA"/>
    <property type="gene ID" value="SMAR007704"/>
</dbReference>
<accession>T1J2B9</accession>
<evidence type="ECO:0000313" key="1">
    <source>
        <dbReference type="EnsemblMetazoa" id="SMAR007704-PA"/>
    </source>
</evidence>
<reference evidence="2" key="1">
    <citation type="submission" date="2011-05" db="EMBL/GenBank/DDBJ databases">
        <authorList>
            <person name="Richards S.R."/>
            <person name="Qu J."/>
            <person name="Jiang H."/>
            <person name="Jhangiani S.N."/>
            <person name="Agravi P."/>
            <person name="Goodspeed R."/>
            <person name="Gross S."/>
            <person name="Mandapat C."/>
            <person name="Jackson L."/>
            <person name="Mathew T."/>
            <person name="Pu L."/>
            <person name="Thornton R."/>
            <person name="Saada N."/>
            <person name="Wilczek-Boney K.B."/>
            <person name="Lee S."/>
            <person name="Kovar C."/>
            <person name="Wu Y."/>
            <person name="Scherer S.E."/>
            <person name="Worley K.C."/>
            <person name="Muzny D.M."/>
            <person name="Gibbs R."/>
        </authorList>
    </citation>
    <scope>NUCLEOTIDE SEQUENCE</scope>
    <source>
        <strain evidence="2">Brora</strain>
    </source>
</reference>
<name>T1J2B9_STRMM</name>
<dbReference type="HOGENOM" id="CLU_1163645_0_0_1"/>
<protein>
    <submittedName>
        <fullName evidence="1">Uncharacterized protein</fullName>
    </submittedName>
</protein>
<dbReference type="EMBL" id="JH431796">
    <property type="status" value="NOT_ANNOTATED_CDS"/>
    <property type="molecule type" value="Genomic_DNA"/>
</dbReference>